<comment type="catalytic activity">
    <reaction evidence="1 9">
        <text>Endohydrolysis of (1-&gt;4)-beta-D-glucosidic linkages in cellulose, lichenin and cereal beta-D-glucans.</text>
        <dbReference type="EC" id="3.2.1.4"/>
    </reaction>
</comment>
<dbReference type="EMBL" id="SDIL01000165">
    <property type="protein sequence ID" value="RXK35006.1"/>
    <property type="molecule type" value="Genomic_DNA"/>
</dbReference>
<keyword evidence="10" id="KW-1133">Transmembrane helix</keyword>
<comment type="caution">
    <text evidence="12">The sequence shown here is derived from an EMBL/GenBank/DDBJ whole genome shotgun (WGS) entry which is preliminary data.</text>
</comment>
<keyword evidence="10" id="KW-0812">Transmembrane</keyword>
<feature type="signal peptide" evidence="9">
    <location>
        <begin position="1"/>
        <end position="19"/>
    </location>
</feature>
<evidence type="ECO:0000259" key="11">
    <source>
        <dbReference type="Pfam" id="PF00759"/>
    </source>
</evidence>
<dbReference type="Gene3D" id="1.50.10.10">
    <property type="match status" value="1"/>
</dbReference>
<feature type="chain" id="PRO_5021039680" description="Endoglucanase" evidence="9">
    <location>
        <begin position="20"/>
        <end position="593"/>
    </location>
</feature>
<keyword evidence="3 8" id="KW-0378">Hydrolase</keyword>
<evidence type="ECO:0000256" key="5">
    <source>
        <dbReference type="ARBA" id="ARBA00023277"/>
    </source>
</evidence>
<dbReference type="InParanoid" id="A0A4Q1BBA7"/>
<keyword evidence="13" id="KW-1185">Reference proteome</keyword>
<feature type="transmembrane region" description="Helical" evidence="10">
    <location>
        <begin position="554"/>
        <end position="575"/>
    </location>
</feature>
<dbReference type="GO" id="GO:0008810">
    <property type="term" value="F:cellulase activity"/>
    <property type="evidence" value="ECO:0007669"/>
    <property type="project" value="UniProtKB-EC"/>
</dbReference>
<proteinExistence type="inferred from homology"/>
<dbReference type="InterPro" id="IPR008928">
    <property type="entry name" value="6-hairpin_glycosidase_sf"/>
</dbReference>
<dbReference type="PANTHER" id="PTHR22298">
    <property type="entry name" value="ENDO-1,4-BETA-GLUCANASE"/>
    <property type="match status" value="1"/>
</dbReference>
<protein>
    <recommendedName>
        <fullName evidence="9">Endoglucanase</fullName>
        <ecNumber evidence="9">3.2.1.4</ecNumber>
    </recommendedName>
</protein>
<dbReference type="STRING" id="5217.A0A4Q1BBA7"/>
<evidence type="ECO:0000256" key="1">
    <source>
        <dbReference type="ARBA" id="ARBA00000966"/>
    </source>
</evidence>
<evidence type="ECO:0000256" key="6">
    <source>
        <dbReference type="ARBA" id="ARBA00023295"/>
    </source>
</evidence>
<keyword evidence="5 8" id="KW-0119">Carbohydrate metabolism</keyword>
<dbReference type="InterPro" id="IPR001701">
    <property type="entry name" value="Glyco_hydro_9"/>
</dbReference>
<dbReference type="OMA" id="NWDSKTP"/>
<evidence type="ECO:0000256" key="7">
    <source>
        <dbReference type="ARBA" id="ARBA00023326"/>
    </source>
</evidence>
<evidence type="ECO:0000256" key="9">
    <source>
        <dbReference type="RuleBase" id="RU361166"/>
    </source>
</evidence>
<keyword evidence="9" id="KW-0732">Signal</keyword>
<dbReference type="VEuPathDB" id="FungiDB:TREMEDRAFT_34790"/>
<dbReference type="PROSITE" id="PS00698">
    <property type="entry name" value="GH9_3"/>
    <property type="match status" value="1"/>
</dbReference>
<evidence type="ECO:0000256" key="4">
    <source>
        <dbReference type="ARBA" id="ARBA00023001"/>
    </source>
</evidence>
<dbReference type="InterPro" id="IPR033126">
    <property type="entry name" value="Glyco_hydro_9_Asp/Glu_AS"/>
</dbReference>
<evidence type="ECO:0000256" key="2">
    <source>
        <dbReference type="ARBA" id="ARBA00007072"/>
    </source>
</evidence>
<dbReference type="InterPro" id="IPR012341">
    <property type="entry name" value="6hp_glycosidase-like_sf"/>
</dbReference>
<dbReference type="Pfam" id="PF00759">
    <property type="entry name" value="Glyco_hydro_9"/>
    <property type="match status" value="1"/>
</dbReference>
<dbReference type="EC" id="3.2.1.4" evidence="9"/>
<sequence>MIPIFSLFHLLPLLPISLGQLTPSVTYNPPNPTQALVPSTGSPNAQWSNVLGNTLWFYDAQRSGRLDNGSYPNRVGWRNDSALHDGDDWGVDLTGGWYDAGDYIKATFPLGFTMFALSWGALSYGQGYDAAKQTEYLDSTIRWGYDWLMKAHPEDDVLFLQVGSSVIDNDYWGGDQNIPTPRPAYPINSSSPGTDAWASTSSAFSLGALLYSGQVWNTTTSSSPPTSPSLTNSTYSALLLKHAETLYNVANSTRPFVSYDASVPEITDAYGSTGYWDDLCLSALSLAIATNQSKYYSDAYFWYTNSSLTNNQKIWSWDKRTVAAYVLFAETSVARPGLAQGAGLDVNVTGWQTEAEGYFDKILNGDFKDAHVTKGGLLYFGEDSADNSLQPALATATLMFRYAPLASSSDKTQAYNAFAQSQIDYILGNNAMSSVYIVGMHPNSPQNPSSAPASGGDNIEDVRNDPPVEAHVIYGGMVGGPLRNDKFWDWRDDWVQTEIALDYNANWPSVAAMMIANNSADPFYVSLAVRTYSTPSGQPCDNALPCHGTSKGKIAGIVVGVVLGVLLIIAGLVFWKRKQIARWWRRGYRLPKA</sequence>
<name>A0A4Q1BBA7_TREME</name>
<dbReference type="SUPFAM" id="SSF48208">
    <property type="entry name" value="Six-hairpin glycosidases"/>
    <property type="match status" value="1"/>
</dbReference>
<keyword evidence="4 9" id="KW-0136">Cellulose degradation</keyword>
<gene>
    <name evidence="12" type="ORF">M231_07736</name>
</gene>
<dbReference type="GO" id="GO:0030245">
    <property type="term" value="P:cellulose catabolic process"/>
    <property type="evidence" value="ECO:0007669"/>
    <property type="project" value="UniProtKB-KW"/>
</dbReference>
<evidence type="ECO:0000313" key="12">
    <source>
        <dbReference type="EMBL" id="RXK35006.1"/>
    </source>
</evidence>
<feature type="active site" evidence="8">
    <location>
        <position position="498"/>
    </location>
</feature>
<dbReference type="OrthoDB" id="10257085at2759"/>
<evidence type="ECO:0000256" key="10">
    <source>
        <dbReference type="SAM" id="Phobius"/>
    </source>
</evidence>
<dbReference type="Proteomes" id="UP000289152">
    <property type="component" value="Unassembled WGS sequence"/>
</dbReference>
<evidence type="ECO:0000313" key="13">
    <source>
        <dbReference type="Proteomes" id="UP000289152"/>
    </source>
</evidence>
<keyword evidence="7 8" id="KW-0624">Polysaccharide degradation</keyword>
<feature type="active site" evidence="8">
    <location>
        <position position="489"/>
    </location>
</feature>
<keyword evidence="6 8" id="KW-0326">Glycosidase</keyword>
<comment type="similarity">
    <text evidence="2 8 9">Belongs to the glycosyl hydrolase 9 (cellulase E) family.</text>
</comment>
<organism evidence="12 13">
    <name type="scientific">Tremella mesenterica</name>
    <name type="common">Jelly fungus</name>
    <dbReference type="NCBI Taxonomy" id="5217"/>
    <lineage>
        <taxon>Eukaryota</taxon>
        <taxon>Fungi</taxon>
        <taxon>Dikarya</taxon>
        <taxon>Basidiomycota</taxon>
        <taxon>Agaricomycotina</taxon>
        <taxon>Tremellomycetes</taxon>
        <taxon>Tremellales</taxon>
        <taxon>Tremellaceae</taxon>
        <taxon>Tremella</taxon>
    </lineage>
</organism>
<keyword evidence="10" id="KW-0472">Membrane</keyword>
<feature type="domain" description="Glycoside hydrolase family 9" evidence="11">
    <location>
        <begin position="48"/>
        <end position="507"/>
    </location>
</feature>
<dbReference type="AlphaFoldDB" id="A0A4Q1BBA7"/>
<evidence type="ECO:0000256" key="8">
    <source>
        <dbReference type="PROSITE-ProRule" id="PRU10060"/>
    </source>
</evidence>
<reference evidence="12 13" key="1">
    <citation type="submission" date="2016-06" db="EMBL/GenBank/DDBJ databases">
        <title>Evolution of pathogenesis and genome organization in the Tremellales.</title>
        <authorList>
            <person name="Cuomo C."/>
            <person name="Litvintseva A."/>
            <person name="Heitman J."/>
            <person name="Chen Y."/>
            <person name="Sun S."/>
            <person name="Springer D."/>
            <person name="Dromer F."/>
            <person name="Young S."/>
            <person name="Zeng Q."/>
            <person name="Chapman S."/>
            <person name="Gujja S."/>
            <person name="Saif S."/>
            <person name="Birren B."/>
        </authorList>
    </citation>
    <scope>NUCLEOTIDE SEQUENCE [LARGE SCALE GENOMIC DNA]</scope>
    <source>
        <strain evidence="12 13">ATCC 28783</strain>
    </source>
</reference>
<evidence type="ECO:0000256" key="3">
    <source>
        <dbReference type="ARBA" id="ARBA00022801"/>
    </source>
</evidence>
<accession>A0A4Q1BBA7</accession>